<reference evidence="3" key="1">
    <citation type="journal article" date="2021" name="Nat. Commun.">
        <title>Genetic determinants of endophytism in the Arabidopsis root mycobiome.</title>
        <authorList>
            <person name="Mesny F."/>
            <person name="Miyauchi S."/>
            <person name="Thiergart T."/>
            <person name="Pickel B."/>
            <person name="Atanasova L."/>
            <person name="Karlsson M."/>
            <person name="Huettel B."/>
            <person name="Barry K.W."/>
            <person name="Haridas S."/>
            <person name="Chen C."/>
            <person name="Bauer D."/>
            <person name="Andreopoulos W."/>
            <person name="Pangilinan J."/>
            <person name="LaButti K."/>
            <person name="Riley R."/>
            <person name="Lipzen A."/>
            <person name="Clum A."/>
            <person name="Drula E."/>
            <person name="Henrissat B."/>
            <person name="Kohler A."/>
            <person name="Grigoriev I.V."/>
            <person name="Martin F.M."/>
            <person name="Hacquard S."/>
        </authorList>
    </citation>
    <scope>NUCLEOTIDE SEQUENCE</scope>
    <source>
        <strain evidence="3">MPI-CAGE-AT-0147</strain>
    </source>
</reference>
<dbReference type="InterPro" id="IPR023780">
    <property type="entry name" value="Chromo_domain"/>
</dbReference>
<accession>A0A9P9ECV1</accession>
<dbReference type="CDD" id="cd00024">
    <property type="entry name" value="CD_CSD"/>
    <property type="match status" value="1"/>
</dbReference>
<dbReference type="Pfam" id="PF00385">
    <property type="entry name" value="Chromo"/>
    <property type="match status" value="1"/>
</dbReference>
<feature type="compositionally biased region" description="Basic and acidic residues" evidence="1">
    <location>
        <begin position="119"/>
        <end position="136"/>
    </location>
</feature>
<feature type="region of interest" description="Disordered" evidence="1">
    <location>
        <begin position="283"/>
        <end position="302"/>
    </location>
</feature>
<organism evidence="3 4">
    <name type="scientific">Dactylonectria macrodidyma</name>
    <dbReference type="NCBI Taxonomy" id="307937"/>
    <lineage>
        <taxon>Eukaryota</taxon>
        <taxon>Fungi</taxon>
        <taxon>Dikarya</taxon>
        <taxon>Ascomycota</taxon>
        <taxon>Pezizomycotina</taxon>
        <taxon>Sordariomycetes</taxon>
        <taxon>Hypocreomycetidae</taxon>
        <taxon>Hypocreales</taxon>
        <taxon>Nectriaceae</taxon>
        <taxon>Dactylonectria</taxon>
    </lineage>
</organism>
<evidence type="ECO:0000313" key="4">
    <source>
        <dbReference type="Proteomes" id="UP000738349"/>
    </source>
</evidence>
<gene>
    <name evidence="3" type="ORF">EDB81DRAFT_658450</name>
</gene>
<comment type="caution">
    <text evidence="3">The sequence shown here is derived from an EMBL/GenBank/DDBJ whole genome shotgun (WGS) entry which is preliminary data.</text>
</comment>
<protein>
    <recommendedName>
        <fullName evidence="2">Chromo domain-containing protein</fullName>
    </recommendedName>
</protein>
<proteinExistence type="predicted"/>
<feature type="region of interest" description="Disordered" evidence="1">
    <location>
        <begin position="337"/>
        <end position="395"/>
    </location>
</feature>
<feature type="compositionally biased region" description="Polar residues" evidence="1">
    <location>
        <begin position="534"/>
        <end position="548"/>
    </location>
</feature>
<evidence type="ECO:0000313" key="3">
    <source>
        <dbReference type="EMBL" id="KAH7134216.1"/>
    </source>
</evidence>
<name>A0A9P9ECV1_9HYPO</name>
<sequence>MAINPLKRKRETYRKTRIEVHIPAKFPEYVARTGPPLQPISLLPPRDSTAYILERILLPSPGLARDGKPLPKRMNYMVGWHDLRAAYMLVPAMQVLDYVSPQAFEEWESQMELKLDEERQRMEEQRHRMEAERPQETTKPTRRRGKPPARAQIESAAVVAPRTTPLKTTRLATGAMSTTPTNARLRELEELSFDDSSPSRQLEEEHMGAMNAEDNLDDVDMVSYQPDLETSPDTAQPDILNNGSLHLHTPKAAEAQGDRKVPLGQPPGVMTTKITLQYPAPMPAQSTPTAVEPTVKKKETPVPLPRIPTIYQAQHTPSPAIQRQTSFKPLGGITTFASSQLRKPDPPTPSAATVPPQSRPKPTISVKKSAKPTKKPAQPNLTEETNASGPEASPEPVWEVKRVEAAEFFEVDGVGLVRHFKVLWEGDWPPDQNPSWEPEANLPAKLVRAFLNKAKKKPAPQRKKALKQSTLSWSAGKKYKSVSEAFAGGDETEDLIDQLADDLDTAVAPNEEDSEELFVVEERPATESRGRGTATWNDKNNGFSNGTATKFRAYH</sequence>
<dbReference type="AlphaFoldDB" id="A0A9P9ECV1"/>
<keyword evidence="4" id="KW-1185">Reference proteome</keyword>
<feature type="compositionally biased region" description="Polar residues" evidence="1">
    <location>
        <begin position="379"/>
        <end position="388"/>
    </location>
</feature>
<evidence type="ECO:0000256" key="1">
    <source>
        <dbReference type="SAM" id="MobiDB-lite"/>
    </source>
</evidence>
<feature type="region of interest" description="Disordered" evidence="1">
    <location>
        <begin position="119"/>
        <end position="154"/>
    </location>
</feature>
<dbReference type="Proteomes" id="UP000738349">
    <property type="component" value="Unassembled WGS sequence"/>
</dbReference>
<dbReference type="EMBL" id="JAGMUV010000014">
    <property type="protein sequence ID" value="KAH7134216.1"/>
    <property type="molecule type" value="Genomic_DNA"/>
</dbReference>
<feature type="compositionally biased region" description="Acidic residues" evidence="1">
    <location>
        <begin position="510"/>
        <end position="519"/>
    </location>
</feature>
<feature type="domain" description="Chromo" evidence="2">
    <location>
        <begin position="399"/>
        <end position="452"/>
    </location>
</feature>
<dbReference type="Gene3D" id="2.40.50.40">
    <property type="match status" value="1"/>
</dbReference>
<feature type="region of interest" description="Disordered" evidence="1">
    <location>
        <begin position="510"/>
        <end position="555"/>
    </location>
</feature>
<evidence type="ECO:0000259" key="2">
    <source>
        <dbReference type="Pfam" id="PF00385"/>
    </source>
</evidence>
<feature type="compositionally biased region" description="Basic and acidic residues" evidence="1">
    <location>
        <begin position="520"/>
        <end position="530"/>
    </location>
</feature>
<dbReference type="OrthoDB" id="3543857at2759"/>